<protein>
    <submittedName>
        <fullName evidence="5">Crp/Fnr family transcriptional regulator</fullName>
    </submittedName>
</protein>
<evidence type="ECO:0000256" key="3">
    <source>
        <dbReference type="ARBA" id="ARBA00023163"/>
    </source>
</evidence>
<dbReference type="PANTHER" id="PTHR24567">
    <property type="entry name" value="CRP FAMILY TRANSCRIPTIONAL REGULATORY PROTEIN"/>
    <property type="match status" value="1"/>
</dbReference>
<evidence type="ECO:0000256" key="1">
    <source>
        <dbReference type="ARBA" id="ARBA00023015"/>
    </source>
</evidence>
<dbReference type="InterPro" id="IPR012318">
    <property type="entry name" value="HTH_CRP"/>
</dbReference>
<dbReference type="GO" id="GO:0005829">
    <property type="term" value="C:cytosol"/>
    <property type="evidence" value="ECO:0007669"/>
    <property type="project" value="TreeGrafter"/>
</dbReference>
<dbReference type="InterPro" id="IPR036390">
    <property type="entry name" value="WH_DNA-bd_sf"/>
</dbReference>
<dbReference type="CDD" id="cd00038">
    <property type="entry name" value="CAP_ED"/>
    <property type="match status" value="1"/>
</dbReference>
<dbReference type="InterPro" id="IPR018490">
    <property type="entry name" value="cNMP-bd_dom_sf"/>
</dbReference>
<sequence>MKVGQAMVSAGASILHEGGRAAHLFTVLRGWAFRYKTLPDGRRQILNILLPGDLVGLQAEIATPVPHSVEALTEVELCAFGEDALWTLYRDHPELALDVTWLSANEERIVDEALVSTGRRTALERVAALLVYLYKRASVAGLVQSGTAPLPLTQSHLADTLGLSLVHTNRTLQRLRKGGFIRLEEGRLAIGDLTTLSRVAAYWEAVPSNRPLL</sequence>
<evidence type="ECO:0000259" key="4">
    <source>
        <dbReference type="PROSITE" id="PS51063"/>
    </source>
</evidence>
<gene>
    <name evidence="5" type="ORF">GXW79_19610</name>
</gene>
<keyword evidence="2" id="KW-0238">DNA-binding</keyword>
<evidence type="ECO:0000313" key="6">
    <source>
        <dbReference type="Proteomes" id="UP001196068"/>
    </source>
</evidence>
<dbReference type="SUPFAM" id="SSF46785">
    <property type="entry name" value="Winged helix' DNA-binding domain"/>
    <property type="match status" value="1"/>
</dbReference>
<reference evidence="5" key="2">
    <citation type="journal article" date="2021" name="Syst. Appl. Microbiol.">
        <title>Roseomonas hellenica sp. nov., isolated from roots of wild-growing Alkanna tinctoria.</title>
        <authorList>
            <person name="Rat A."/>
            <person name="Naranjo H.D."/>
            <person name="Lebbe L."/>
            <person name="Cnockaert M."/>
            <person name="Krigas N."/>
            <person name="Grigoriadou K."/>
            <person name="Maloupa E."/>
            <person name="Willems A."/>
        </authorList>
    </citation>
    <scope>NUCLEOTIDE SEQUENCE</scope>
    <source>
        <strain evidence="5">LMG 28251</strain>
    </source>
</reference>
<name>A0AAF1K1F7_9PROT</name>
<dbReference type="InterPro" id="IPR014710">
    <property type="entry name" value="RmlC-like_jellyroll"/>
</dbReference>
<dbReference type="PROSITE" id="PS51063">
    <property type="entry name" value="HTH_CRP_2"/>
    <property type="match status" value="1"/>
</dbReference>
<keyword evidence="3" id="KW-0804">Transcription</keyword>
<proteinExistence type="predicted"/>
<dbReference type="InterPro" id="IPR050397">
    <property type="entry name" value="Env_Response_Regulators"/>
</dbReference>
<dbReference type="SUPFAM" id="SSF51206">
    <property type="entry name" value="cAMP-binding domain-like"/>
    <property type="match status" value="1"/>
</dbReference>
<dbReference type="Pfam" id="PF00027">
    <property type="entry name" value="cNMP_binding"/>
    <property type="match status" value="1"/>
</dbReference>
<organism evidence="5 6">
    <name type="scientific">Plastoroseomonas arctica</name>
    <dbReference type="NCBI Taxonomy" id="1509237"/>
    <lineage>
        <taxon>Bacteria</taxon>
        <taxon>Pseudomonadati</taxon>
        <taxon>Pseudomonadota</taxon>
        <taxon>Alphaproteobacteria</taxon>
        <taxon>Acetobacterales</taxon>
        <taxon>Acetobacteraceae</taxon>
        <taxon>Plastoroseomonas</taxon>
    </lineage>
</organism>
<dbReference type="AlphaFoldDB" id="A0AAF1K1F7"/>
<evidence type="ECO:0000313" key="5">
    <source>
        <dbReference type="EMBL" id="MBR0657293.1"/>
    </source>
</evidence>
<dbReference type="SMART" id="SM00419">
    <property type="entry name" value="HTH_CRP"/>
    <property type="match status" value="1"/>
</dbReference>
<dbReference type="PANTHER" id="PTHR24567:SF68">
    <property type="entry name" value="DNA-BINDING TRANSCRIPTIONAL DUAL REGULATOR CRP"/>
    <property type="match status" value="1"/>
</dbReference>
<dbReference type="Gene3D" id="1.10.10.10">
    <property type="entry name" value="Winged helix-like DNA-binding domain superfamily/Winged helix DNA-binding domain"/>
    <property type="match status" value="1"/>
</dbReference>
<keyword evidence="1" id="KW-0805">Transcription regulation</keyword>
<dbReference type="InterPro" id="IPR036388">
    <property type="entry name" value="WH-like_DNA-bd_sf"/>
</dbReference>
<reference evidence="5" key="1">
    <citation type="submission" date="2020-01" db="EMBL/GenBank/DDBJ databases">
        <authorList>
            <person name="Rat A."/>
        </authorList>
    </citation>
    <scope>NUCLEOTIDE SEQUENCE</scope>
    <source>
        <strain evidence="5">LMG 28251</strain>
    </source>
</reference>
<dbReference type="EMBL" id="JAAEDH010000030">
    <property type="protein sequence ID" value="MBR0657293.1"/>
    <property type="molecule type" value="Genomic_DNA"/>
</dbReference>
<comment type="caution">
    <text evidence="5">The sequence shown here is derived from an EMBL/GenBank/DDBJ whole genome shotgun (WGS) entry which is preliminary data.</text>
</comment>
<dbReference type="Proteomes" id="UP001196068">
    <property type="component" value="Unassembled WGS sequence"/>
</dbReference>
<dbReference type="InterPro" id="IPR000595">
    <property type="entry name" value="cNMP-bd_dom"/>
</dbReference>
<keyword evidence="6" id="KW-1185">Reference proteome</keyword>
<accession>A0AAF1K1F7</accession>
<dbReference type="GO" id="GO:0003677">
    <property type="term" value="F:DNA binding"/>
    <property type="evidence" value="ECO:0007669"/>
    <property type="project" value="UniProtKB-KW"/>
</dbReference>
<feature type="domain" description="HTH crp-type" evidence="4">
    <location>
        <begin position="120"/>
        <end position="194"/>
    </location>
</feature>
<dbReference type="GO" id="GO:0003700">
    <property type="term" value="F:DNA-binding transcription factor activity"/>
    <property type="evidence" value="ECO:0007669"/>
    <property type="project" value="TreeGrafter"/>
</dbReference>
<evidence type="ECO:0000256" key="2">
    <source>
        <dbReference type="ARBA" id="ARBA00023125"/>
    </source>
</evidence>
<dbReference type="Pfam" id="PF13545">
    <property type="entry name" value="HTH_Crp_2"/>
    <property type="match status" value="1"/>
</dbReference>
<dbReference type="Gene3D" id="2.60.120.10">
    <property type="entry name" value="Jelly Rolls"/>
    <property type="match status" value="1"/>
</dbReference>